<comment type="caution">
    <text evidence="1">The sequence shown here is derived from an EMBL/GenBank/DDBJ whole genome shotgun (WGS) entry which is preliminary data.</text>
</comment>
<sequence>MAIINDNNIQRIIAFIETGQRPTPENINEIGILALNNNIERLLLSLAGYLWDERPKRFATEAGLATIPEQFEGLIIIESDSNFLSEPSLYMRLNYQNIVIFPHTPDAPLYTNLYKVIKATAPPSSGQFGVIYFDTDDSTMKTWNGTTFDTRTKVEHQRYDYYATYASAVAQMSAYDGVMKDIIVIQDENNSGKVTKYFFDGTEYVAINNSLLSRIEALEYILIQVLTFTNNVNVVQKGSTVSSITFGFTFNKTPVSISINNGIGSITPTSETSKTATVNITANTTFTISANDGQNTATRTTSIRFDNRMFFGSSPNTTLTNSEILDLQNSVLVNARQRTVTLAGNAEHPVIAYPKSLGLPTFIMAGLENTDWTITEQNVTNSDSFTEAFYICVMNTIQNSSSIAITIQ</sequence>
<reference evidence="1 2" key="1">
    <citation type="submission" date="2023-12" db="EMBL/GenBank/DDBJ databases">
        <title>Novel species of the genus Arcicella isolated from rivers.</title>
        <authorList>
            <person name="Lu H."/>
        </authorList>
    </citation>
    <scope>NUCLEOTIDE SEQUENCE [LARGE SCALE GENOMIC DNA]</scope>
    <source>
        <strain evidence="1 2">DC2W</strain>
    </source>
</reference>
<gene>
    <name evidence="1" type="ORF">VB776_16365</name>
</gene>
<dbReference type="EMBL" id="JAYGIL010000021">
    <property type="protein sequence ID" value="MEA5404508.1"/>
    <property type="molecule type" value="Genomic_DNA"/>
</dbReference>
<dbReference type="RefSeq" id="WP_323697907.1">
    <property type="nucleotide sequence ID" value="NZ_JAYGIL010000021.1"/>
</dbReference>
<proteinExistence type="predicted"/>
<name>A0ABU5S8G8_9BACT</name>
<dbReference type="Proteomes" id="UP001303899">
    <property type="component" value="Unassembled WGS sequence"/>
</dbReference>
<evidence type="ECO:0000313" key="2">
    <source>
        <dbReference type="Proteomes" id="UP001303899"/>
    </source>
</evidence>
<organism evidence="1 2">
    <name type="scientific">Arcicella gelida</name>
    <dbReference type="NCBI Taxonomy" id="2984195"/>
    <lineage>
        <taxon>Bacteria</taxon>
        <taxon>Pseudomonadati</taxon>
        <taxon>Bacteroidota</taxon>
        <taxon>Cytophagia</taxon>
        <taxon>Cytophagales</taxon>
        <taxon>Flectobacillaceae</taxon>
        <taxon>Arcicella</taxon>
    </lineage>
</organism>
<protein>
    <submittedName>
        <fullName evidence="1">Uncharacterized protein</fullName>
    </submittedName>
</protein>
<keyword evidence="2" id="KW-1185">Reference proteome</keyword>
<evidence type="ECO:0000313" key="1">
    <source>
        <dbReference type="EMBL" id="MEA5404508.1"/>
    </source>
</evidence>
<accession>A0ABU5S8G8</accession>